<name>A0A514D004_9VIRU</name>
<protein>
    <submittedName>
        <fullName evidence="2">Uncharacterized protein</fullName>
    </submittedName>
</protein>
<proteinExistence type="predicted"/>
<organism evidence="2">
    <name type="scientific">Leviviridae sp</name>
    <dbReference type="NCBI Taxonomy" id="2027243"/>
    <lineage>
        <taxon>Viruses</taxon>
        <taxon>Riboviria</taxon>
        <taxon>Orthornavirae</taxon>
        <taxon>Lenarviricota</taxon>
        <taxon>Leviviricetes</taxon>
        <taxon>Norzivirales</taxon>
        <taxon>Fiersviridae</taxon>
    </lineage>
</organism>
<gene>
    <name evidence="2" type="ORF">H2Rhizo32440e3526_000002</name>
</gene>
<sequence length="122" mass="13145">MSLPDPLSVTINGTAMSLPRVNVGDHMSEYSTGDGLTSVTASHQEARGGRSRRMLRLDTQKMSPDPFDDTKTREVSMATYVVFDVPDQGFTPAEQKAVFDGFRAMMAASSDAVVLKLLGGES</sequence>
<evidence type="ECO:0000313" key="2">
    <source>
        <dbReference type="EMBL" id="QDH86936.1"/>
    </source>
</evidence>
<feature type="region of interest" description="Disordered" evidence="1">
    <location>
        <begin position="29"/>
        <end position="52"/>
    </location>
</feature>
<dbReference type="EMBL" id="MN033046">
    <property type="protein sequence ID" value="QDH86936.1"/>
    <property type="molecule type" value="Genomic_RNA"/>
</dbReference>
<accession>A0A514D004</accession>
<feature type="compositionally biased region" description="Polar residues" evidence="1">
    <location>
        <begin position="29"/>
        <end position="43"/>
    </location>
</feature>
<evidence type="ECO:0000256" key="1">
    <source>
        <dbReference type="SAM" id="MobiDB-lite"/>
    </source>
</evidence>
<reference evidence="2" key="1">
    <citation type="submission" date="2019-05" db="EMBL/GenBank/DDBJ databases">
        <title>Metatranscriptomic reconstruction reveals RNA viruses with the potential to shape carbon cycling in soil.</title>
        <authorList>
            <person name="Starr E.P."/>
            <person name="Nuccio E."/>
            <person name="Pett-Ridge J."/>
            <person name="Banfield J.F."/>
            <person name="Firestone M.K."/>
        </authorList>
    </citation>
    <scope>NUCLEOTIDE SEQUENCE</scope>
    <source>
        <strain evidence="2">H2_Rhizo_32_scaffold_440_e_3526</strain>
    </source>
</reference>